<name>A0A1W1X5C0_9NEIS</name>
<gene>
    <name evidence="4" type="ORF">SAMN02745857_00640</name>
</gene>
<dbReference type="CDD" id="cd12215">
    <property type="entry name" value="ChiC_BD"/>
    <property type="match status" value="2"/>
</dbReference>
<keyword evidence="5" id="KW-1185">Reference proteome</keyword>
<sequence length="352" mass="37323">MKPSSMAAMLCLLGLAGPVMACSPLPPVIVKLPAGLDGRLPVMPPLPDPNYPYIPPATSGMCGTPARFGYNANVPALSNQEVSDRLGSPVTPLAPGWLASQIYNAGDQASFNAKNYSAKWWTQGQQPDTPNGAWDLSIDPLALPNWDATRAYNAGEQVIYAGKLYRAKWWTQNEQPGSNEWGAWALQGDAPATSVDVSKLPGDFTVSAVKTDGQLFVRYTAYGQTSVGYTQMNNCQIEVHPPMPDPTLADSWEIHVDGVKVFSSPLGAPYSSAIPPAPPALRNPDGSCVSGIHGLPGATVNLTSTASTTVPLGTSRFVSVWSCKGTQCRPSKLFDHSLTGQPTTTPPLYVAP</sequence>
<dbReference type="Gene3D" id="2.10.10.20">
    <property type="entry name" value="Carbohydrate-binding module superfamily 5/12"/>
    <property type="match status" value="2"/>
</dbReference>
<dbReference type="OrthoDB" id="99456at2"/>
<evidence type="ECO:0000313" key="4">
    <source>
        <dbReference type="EMBL" id="SMC19106.1"/>
    </source>
</evidence>
<protein>
    <submittedName>
        <fullName evidence="4">Chitodextrinase</fullName>
    </submittedName>
</protein>
<proteinExistence type="predicted"/>
<dbReference type="InterPro" id="IPR036573">
    <property type="entry name" value="CBM_sf_5/12"/>
</dbReference>
<dbReference type="AlphaFoldDB" id="A0A1W1X5C0"/>
<dbReference type="SMART" id="SM00495">
    <property type="entry name" value="ChtBD3"/>
    <property type="match status" value="2"/>
</dbReference>
<dbReference type="Proteomes" id="UP000192761">
    <property type="component" value="Unassembled WGS sequence"/>
</dbReference>
<dbReference type="GO" id="GO:0030246">
    <property type="term" value="F:carbohydrate binding"/>
    <property type="evidence" value="ECO:0007669"/>
    <property type="project" value="InterPro"/>
</dbReference>
<feature type="domain" description="Chitin-binding type-3" evidence="3">
    <location>
        <begin position="143"/>
        <end position="187"/>
    </location>
</feature>
<dbReference type="GO" id="GO:0004553">
    <property type="term" value="F:hydrolase activity, hydrolyzing O-glycosyl compounds"/>
    <property type="evidence" value="ECO:0007669"/>
    <property type="project" value="InterPro"/>
</dbReference>
<reference evidence="4 5" key="1">
    <citation type="submission" date="2017-04" db="EMBL/GenBank/DDBJ databases">
        <authorList>
            <person name="Afonso C.L."/>
            <person name="Miller P.J."/>
            <person name="Scott M.A."/>
            <person name="Spackman E."/>
            <person name="Goraichik I."/>
            <person name="Dimitrov K.M."/>
            <person name="Suarez D.L."/>
            <person name="Swayne D.E."/>
        </authorList>
    </citation>
    <scope>NUCLEOTIDE SEQUENCE [LARGE SCALE GENOMIC DNA]</scope>
    <source>
        <strain evidence="4 5">DSM 23236</strain>
    </source>
</reference>
<feature type="signal peptide" evidence="2">
    <location>
        <begin position="1"/>
        <end position="21"/>
    </location>
</feature>
<accession>A0A1W1X5C0</accession>
<dbReference type="InterPro" id="IPR003610">
    <property type="entry name" value="CBM5/12"/>
</dbReference>
<dbReference type="Pfam" id="PF02839">
    <property type="entry name" value="CBM_5_12"/>
    <property type="match status" value="2"/>
</dbReference>
<feature type="chain" id="PRO_5010702374" evidence="2">
    <location>
        <begin position="22"/>
        <end position="352"/>
    </location>
</feature>
<dbReference type="EMBL" id="FWXD01000003">
    <property type="protein sequence ID" value="SMC19106.1"/>
    <property type="molecule type" value="Genomic_DNA"/>
</dbReference>
<feature type="domain" description="Chitin-binding type-3" evidence="3">
    <location>
        <begin position="94"/>
        <end position="137"/>
    </location>
</feature>
<dbReference type="RefSeq" id="WP_084089106.1">
    <property type="nucleotide sequence ID" value="NZ_FWXD01000003.1"/>
</dbReference>
<keyword evidence="2" id="KW-0732">Signal</keyword>
<evidence type="ECO:0000259" key="3">
    <source>
        <dbReference type="SMART" id="SM00495"/>
    </source>
</evidence>
<dbReference type="GO" id="GO:0005975">
    <property type="term" value="P:carbohydrate metabolic process"/>
    <property type="evidence" value="ECO:0007669"/>
    <property type="project" value="InterPro"/>
</dbReference>
<keyword evidence="1" id="KW-0378">Hydrolase</keyword>
<evidence type="ECO:0000313" key="5">
    <source>
        <dbReference type="Proteomes" id="UP000192761"/>
    </source>
</evidence>
<dbReference type="STRING" id="1121001.SAMN02745857_00640"/>
<evidence type="ECO:0000256" key="2">
    <source>
        <dbReference type="SAM" id="SignalP"/>
    </source>
</evidence>
<dbReference type="GO" id="GO:0005576">
    <property type="term" value="C:extracellular region"/>
    <property type="evidence" value="ECO:0007669"/>
    <property type="project" value="InterPro"/>
</dbReference>
<evidence type="ECO:0000256" key="1">
    <source>
        <dbReference type="ARBA" id="ARBA00022801"/>
    </source>
</evidence>
<dbReference type="SUPFAM" id="SSF51055">
    <property type="entry name" value="Carbohydrate binding domain"/>
    <property type="match status" value="2"/>
</dbReference>
<organism evidence="4 5">
    <name type="scientific">Andreprevotia lacus DSM 23236</name>
    <dbReference type="NCBI Taxonomy" id="1121001"/>
    <lineage>
        <taxon>Bacteria</taxon>
        <taxon>Pseudomonadati</taxon>
        <taxon>Pseudomonadota</taxon>
        <taxon>Betaproteobacteria</taxon>
        <taxon>Neisseriales</taxon>
        <taxon>Chitinibacteraceae</taxon>
        <taxon>Andreprevotia</taxon>
    </lineage>
</organism>